<dbReference type="Proteomes" id="UP001152484">
    <property type="component" value="Unassembled WGS sequence"/>
</dbReference>
<accession>A0A9P1EEE7</accession>
<dbReference type="Pfam" id="PF14223">
    <property type="entry name" value="Retrotran_gag_2"/>
    <property type="match status" value="1"/>
</dbReference>
<name>A0A9P1EEE7_CUSEU</name>
<dbReference type="EMBL" id="CAMAPE010000035">
    <property type="protein sequence ID" value="CAH9098156.1"/>
    <property type="molecule type" value="Genomic_DNA"/>
</dbReference>
<organism evidence="1 2">
    <name type="scientific">Cuscuta europaea</name>
    <name type="common">European dodder</name>
    <dbReference type="NCBI Taxonomy" id="41803"/>
    <lineage>
        <taxon>Eukaryota</taxon>
        <taxon>Viridiplantae</taxon>
        <taxon>Streptophyta</taxon>
        <taxon>Embryophyta</taxon>
        <taxon>Tracheophyta</taxon>
        <taxon>Spermatophyta</taxon>
        <taxon>Magnoliopsida</taxon>
        <taxon>eudicotyledons</taxon>
        <taxon>Gunneridae</taxon>
        <taxon>Pentapetalae</taxon>
        <taxon>asterids</taxon>
        <taxon>lamiids</taxon>
        <taxon>Solanales</taxon>
        <taxon>Convolvulaceae</taxon>
        <taxon>Cuscuteae</taxon>
        <taxon>Cuscuta</taxon>
        <taxon>Cuscuta subgen. Cuscuta</taxon>
    </lineage>
</organism>
<dbReference type="OrthoDB" id="1434682at2759"/>
<dbReference type="AlphaFoldDB" id="A0A9P1EEE7"/>
<keyword evidence="2" id="KW-1185">Reference proteome</keyword>
<gene>
    <name evidence="1" type="ORF">CEURO_LOCUS14173</name>
</gene>
<protein>
    <submittedName>
        <fullName evidence="1">Uncharacterized protein</fullName>
    </submittedName>
</protein>
<evidence type="ECO:0000313" key="1">
    <source>
        <dbReference type="EMBL" id="CAH9098156.1"/>
    </source>
</evidence>
<proteinExistence type="predicted"/>
<sequence>MAANQYGMLPFNGKTDFDIWKQKIKCVLIQQKVFKVVTGIFLESEDKAKQSEMNETVCSTISLNQKIRLSKVGIIESAKALWEKLDSLYTDTSLHGKLFLLEKFFRFRLD</sequence>
<comment type="caution">
    <text evidence="1">The sequence shown here is derived from an EMBL/GenBank/DDBJ whole genome shotgun (WGS) entry which is preliminary data.</text>
</comment>
<reference evidence="1" key="1">
    <citation type="submission" date="2022-07" db="EMBL/GenBank/DDBJ databases">
        <authorList>
            <person name="Macas J."/>
            <person name="Novak P."/>
            <person name="Neumann P."/>
        </authorList>
    </citation>
    <scope>NUCLEOTIDE SEQUENCE</scope>
</reference>
<evidence type="ECO:0000313" key="2">
    <source>
        <dbReference type="Proteomes" id="UP001152484"/>
    </source>
</evidence>